<organism evidence="2 3">
    <name type="scientific">Sphaerobolus stellatus (strain SS14)</name>
    <dbReference type="NCBI Taxonomy" id="990650"/>
    <lineage>
        <taxon>Eukaryota</taxon>
        <taxon>Fungi</taxon>
        <taxon>Dikarya</taxon>
        <taxon>Basidiomycota</taxon>
        <taxon>Agaricomycotina</taxon>
        <taxon>Agaricomycetes</taxon>
        <taxon>Phallomycetidae</taxon>
        <taxon>Geastrales</taxon>
        <taxon>Sphaerobolaceae</taxon>
        <taxon>Sphaerobolus</taxon>
    </lineage>
</organism>
<keyword evidence="3" id="KW-1185">Reference proteome</keyword>
<feature type="region of interest" description="Disordered" evidence="1">
    <location>
        <begin position="1"/>
        <end position="25"/>
    </location>
</feature>
<dbReference type="HOGENOM" id="CLU_1807464_0_0_1"/>
<evidence type="ECO:0000313" key="2">
    <source>
        <dbReference type="EMBL" id="KIJ42956.1"/>
    </source>
</evidence>
<dbReference type="EMBL" id="KN837126">
    <property type="protein sequence ID" value="KIJ42956.1"/>
    <property type="molecule type" value="Genomic_DNA"/>
</dbReference>
<proteinExistence type="predicted"/>
<protein>
    <submittedName>
        <fullName evidence="2">Uncharacterized protein</fullName>
    </submittedName>
</protein>
<dbReference type="AlphaFoldDB" id="A0A0C9VX57"/>
<name>A0A0C9VX57_SPHS4</name>
<evidence type="ECO:0000256" key="1">
    <source>
        <dbReference type="SAM" id="MobiDB-lite"/>
    </source>
</evidence>
<reference evidence="2 3" key="1">
    <citation type="submission" date="2014-06" db="EMBL/GenBank/DDBJ databases">
        <title>Evolutionary Origins and Diversification of the Mycorrhizal Mutualists.</title>
        <authorList>
            <consortium name="DOE Joint Genome Institute"/>
            <consortium name="Mycorrhizal Genomics Consortium"/>
            <person name="Kohler A."/>
            <person name="Kuo A."/>
            <person name="Nagy L.G."/>
            <person name="Floudas D."/>
            <person name="Copeland A."/>
            <person name="Barry K.W."/>
            <person name="Cichocki N."/>
            <person name="Veneault-Fourrey C."/>
            <person name="LaButti K."/>
            <person name="Lindquist E.A."/>
            <person name="Lipzen A."/>
            <person name="Lundell T."/>
            <person name="Morin E."/>
            <person name="Murat C."/>
            <person name="Riley R."/>
            <person name="Ohm R."/>
            <person name="Sun H."/>
            <person name="Tunlid A."/>
            <person name="Henrissat B."/>
            <person name="Grigoriev I.V."/>
            <person name="Hibbett D.S."/>
            <person name="Martin F."/>
        </authorList>
    </citation>
    <scope>NUCLEOTIDE SEQUENCE [LARGE SCALE GENOMIC DNA]</scope>
    <source>
        <strain evidence="2 3">SS14</strain>
    </source>
</reference>
<evidence type="ECO:0000313" key="3">
    <source>
        <dbReference type="Proteomes" id="UP000054279"/>
    </source>
</evidence>
<dbReference type="Proteomes" id="UP000054279">
    <property type="component" value="Unassembled WGS sequence"/>
</dbReference>
<accession>A0A0C9VX57</accession>
<gene>
    <name evidence="2" type="ORF">M422DRAFT_253747</name>
</gene>
<sequence>MVTPLAQPSITYAQTLSGPRPTNTDPRTLLKTEIKDKQILVSTKNVAPGSDLITLSTRNLTDCFNDIITDFFAQPQHSTYSITKSAHGILCSSAGNLILTFRNTTQTKNTRIYTNEWVKNLDAAATSPQRIYSVVAHNVPTTR</sequence>